<dbReference type="EMBL" id="MN739700">
    <property type="protein sequence ID" value="QHT22022.1"/>
    <property type="molecule type" value="Genomic_DNA"/>
</dbReference>
<organism evidence="1">
    <name type="scientific">viral metagenome</name>
    <dbReference type="NCBI Taxonomy" id="1070528"/>
    <lineage>
        <taxon>unclassified sequences</taxon>
        <taxon>metagenomes</taxon>
        <taxon>organismal metagenomes</taxon>
    </lineage>
</organism>
<evidence type="ECO:0000313" key="1">
    <source>
        <dbReference type="EMBL" id="QHT22022.1"/>
    </source>
</evidence>
<proteinExistence type="predicted"/>
<sequence length="351" mass="41742">MALTKPLYNQLAEKLLFIVKSENYKKIRLPEDVIKLPIEIRKILTLKINEKYINIPYIGNINIELAKTMLCAKATKEQPKYDEKTQNMIIELEKQICHLNEEKKKKNIPDILVSITRKTEILTKLKIPKEHKDELTPAMMISIAHQIHEIMFKSIENAEKMYNVFVELVQPSISVNPTYREYSYKQDNSWKKVEYKKIEHKKYDTKYVPKIAQEEITSTNVKKYVPPVLREDDKTQTTERKINVVINEDFISLDEIYNRKKMVQKEEKKPEIKPEIEEEKEKTMEEIMDELRRRPIVVKVVPQTIQKVPEGCVLVPTKSNFKRFNLDDEYNSWISNCEDYYFFDDVEEDSE</sequence>
<protein>
    <submittedName>
        <fullName evidence="1">Uncharacterized protein</fullName>
    </submittedName>
</protein>
<dbReference type="AlphaFoldDB" id="A0A6C0DZY8"/>
<accession>A0A6C0DZY8</accession>
<reference evidence="1" key="1">
    <citation type="journal article" date="2020" name="Nature">
        <title>Giant virus diversity and host interactions through global metagenomics.</title>
        <authorList>
            <person name="Schulz F."/>
            <person name="Roux S."/>
            <person name="Paez-Espino D."/>
            <person name="Jungbluth S."/>
            <person name="Walsh D.A."/>
            <person name="Denef V.J."/>
            <person name="McMahon K.D."/>
            <person name="Konstantinidis K.T."/>
            <person name="Eloe-Fadrosh E.A."/>
            <person name="Kyrpides N.C."/>
            <person name="Woyke T."/>
        </authorList>
    </citation>
    <scope>NUCLEOTIDE SEQUENCE</scope>
    <source>
        <strain evidence="1">GVMAG-M-3300023179-103</strain>
    </source>
</reference>
<name>A0A6C0DZY8_9ZZZZ</name>